<keyword evidence="11" id="KW-0511">Multifunctional enzyme</keyword>
<comment type="pathway">
    <text evidence="1">Lipid metabolism; fatty acid beta-oxidation.</text>
</comment>
<evidence type="ECO:0000256" key="11">
    <source>
        <dbReference type="ARBA" id="ARBA00023268"/>
    </source>
</evidence>
<evidence type="ECO:0000256" key="1">
    <source>
        <dbReference type="ARBA" id="ARBA00005005"/>
    </source>
</evidence>
<keyword evidence="9" id="KW-0443">Lipid metabolism</keyword>
<keyword evidence="17" id="KW-1185">Reference proteome</keyword>
<evidence type="ECO:0000256" key="4">
    <source>
        <dbReference type="ARBA" id="ARBA00009463"/>
    </source>
</evidence>
<dbReference type="GO" id="GO:0006635">
    <property type="term" value="P:fatty acid beta-oxidation"/>
    <property type="evidence" value="ECO:0007669"/>
    <property type="project" value="UniProtKB-UniPathway"/>
</dbReference>
<dbReference type="GO" id="GO:0070403">
    <property type="term" value="F:NAD+ binding"/>
    <property type="evidence" value="ECO:0007669"/>
    <property type="project" value="InterPro"/>
</dbReference>
<organism evidence="16 17">
    <name type="scientific">Micromonospora halophytica</name>
    <dbReference type="NCBI Taxonomy" id="47864"/>
    <lineage>
        <taxon>Bacteria</taxon>
        <taxon>Bacillati</taxon>
        <taxon>Actinomycetota</taxon>
        <taxon>Actinomycetes</taxon>
        <taxon>Micromonosporales</taxon>
        <taxon>Micromonosporaceae</taxon>
        <taxon>Micromonospora</taxon>
    </lineage>
</organism>
<dbReference type="RefSeq" id="WP_091296794.1">
    <property type="nucleotide sequence ID" value="NZ_FMDN01000009.1"/>
</dbReference>
<accession>A0A1C5I9R8</accession>
<gene>
    <name evidence="16" type="ORF">GA0070560_109104</name>
</gene>
<dbReference type="InterPro" id="IPR006176">
    <property type="entry name" value="3-OHacyl-CoA_DH_NAD-bd"/>
</dbReference>
<dbReference type="GO" id="GO:0016509">
    <property type="term" value="F:long-chain (3S)-3-hydroxyacyl-CoA dehydrogenase (NAD+) activity"/>
    <property type="evidence" value="ECO:0007669"/>
    <property type="project" value="TreeGrafter"/>
</dbReference>
<keyword evidence="7" id="KW-0560">Oxidoreductase</keyword>
<dbReference type="InterPro" id="IPR006108">
    <property type="entry name" value="3HC_DH_C"/>
</dbReference>
<keyword evidence="8" id="KW-0520">NAD</keyword>
<dbReference type="FunFam" id="1.10.1040.50:FF:000005">
    <property type="entry name" value="Probable 3-hydroxyacyl-CoA dehydrogenase"/>
    <property type="match status" value="1"/>
</dbReference>
<dbReference type="PANTHER" id="PTHR43612">
    <property type="entry name" value="TRIFUNCTIONAL ENZYME SUBUNIT ALPHA"/>
    <property type="match status" value="1"/>
</dbReference>
<comment type="catalytic activity">
    <reaction evidence="12">
        <text>a (3S)-3-hydroxyacyl-CoA + NAD(+) = a 3-oxoacyl-CoA + NADH + H(+)</text>
        <dbReference type="Rhea" id="RHEA:22432"/>
        <dbReference type="ChEBI" id="CHEBI:15378"/>
        <dbReference type="ChEBI" id="CHEBI:57318"/>
        <dbReference type="ChEBI" id="CHEBI:57540"/>
        <dbReference type="ChEBI" id="CHEBI:57945"/>
        <dbReference type="ChEBI" id="CHEBI:90726"/>
        <dbReference type="EC" id="1.1.1.35"/>
    </reaction>
</comment>
<name>A0A1C5I9R8_9ACTN</name>
<dbReference type="Pfam" id="PF00378">
    <property type="entry name" value="ECH_1"/>
    <property type="match status" value="1"/>
</dbReference>
<evidence type="ECO:0000259" key="14">
    <source>
        <dbReference type="Pfam" id="PF00725"/>
    </source>
</evidence>
<feature type="compositionally biased region" description="Basic and acidic residues" evidence="13">
    <location>
        <begin position="715"/>
        <end position="725"/>
    </location>
</feature>
<dbReference type="Gene3D" id="3.90.226.10">
    <property type="entry name" value="2-enoyl-CoA Hydratase, Chain A, domain 1"/>
    <property type="match status" value="1"/>
</dbReference>
<evidence type="ECO:0000313" key="16">
    <source>
        <dbReference type="EMBL" id="SCG55138.1"/>
    </source>
</evidence>
<dbReference type="InterPro" id="IPR036291">
    <property type="entry name" value="NAD(P)-bd_dom_sf"/>
</dbReference>
<evidence type="ECO:0000256" key="5">
    <source>
        <dbReference type="ARBA" id="ARBA00022832"/>
    </source>
</evidence>
<evidence type="ECO:0000256" key="13">
    <source>
        <dbReference type="SAM" id="MobiDB-lite"/>
    </source>
</evidence>
<dbReference type="AlphaFoldDB" id="A0A1C5I9R8"/>
<dbReference type="InterPro" id="IPR029045">
    <property type="entry name" value="ClpP/crotonase-like_dom_sf"/>
</dbReference>
<dbReference type="SUPFAM" id="SSF51735">
    <property type="entry name" value="NAD(P)-binding Rossmann-fold domains"/>
    <property type="match status" value="1"/>
</dbReference>
<dbReference type="UniPathway" id="UPA00659"/>
<dbReference type="Pfam" id="PF00725">
    <property type="entry name" value="3HCDH"/>
    <property type="match status" value="1"/>
</dbReference>
<dbReference type="OrthoDB" id="3216872at2"/>
<evidence type="ECO:0000256" key="3">
    <source>
        <dbReference type="ARBA" id="ARBA00007005"/>
    </source>
</evidence>
<proteinExistence type="inferred from homology"/>
<dbReference type="SUPFAM" id="SSF48179">
    <property type="entry name" value="6-phosphogluconate dehydrogenase C-terminal domain-like"/>
    <property type="match status" value="2"/>
</dbReference>
<dbReference type="STRING" id="47864.GA0070560_109104"/>
<dbReference type="PANTHER" id="PTHR43612:SF3">
    <property type="entry name" value="TRIFUNCTIONAL ENZYME SUBUNIT ALPHA, MITOCHONDRIAL"/>
    <property type="match status" value="1"/>
</dbReference>
<comment type="pathway">
    <text evidence="2">Lipid metabolism; butanoate metabolism.</text>
</comment>
<evidence type="ECO:0000256" key="10">
    <source>
        <dbReference type="ARBA" id="ARBA00023239"/>
    </source>
</evidence>
<dbReference type="FunFam" id="3.40.50.720:FF:000009">
    <property type="entry name" value="Fatty oxidation complex, alpha subunit"/>
    <property type="match status" value="1"/>
</dbReference>
<evidence type="ECO:0000256" key="8">
    <source>
        <dbReference type="ARBA" id="ARBA00023027"/>
    </source>
</evidence>
<feature type="domain" description="3-hydroxyacyl-CoA dehydrogenase NAD binding" evidence="15">
    <location>
        <begin position="320"/>
        <end position="498"/>
    </location>
</feature>
<sequence length="725" mass="75876">MTDTIRYDRGADGIVTLTLDDPDQSANTMNRAYAASMTAVLDRLEAERDDLTGVIVTSAKQTFFAGGDLDEMGRATRADAPALAELLGTIKRDLRRLETLGRPVVAAINGAALGGGLEIALACHHRIALDAPGSRLGLPEVTLGLLPGAGGVTRTVRMLGLAAALTTVLLTGRRMRPADALAAGLVDEVVATDEEMLTRAREWIAANPRPAQPWDRPDYRMPGGTPASRGLAAQLPAYPANLRKQLKGARLPAPEAILATAVEGAQVDLETALTVETRHLITLLTGQIAKNMIGAFHVDLRAVNGGAARPSGVDAAPVRKVAVLGAGMMGAGIAYVCAKAGLEVVVRDVSEEAAGRARDHAGKLLAKAVRRGRIGEADAQAVLDRITTTAGLDALAGCDAVIEAVFEDPALKQAVFAEVTPVVTADALLASNTSTLPITGLAAQVARPADFIGMHFFSPVDKMPLLEIVVGEQTGDVALARAFDLGRRIGKTPIVVNDGRGFFTSRVIGRFIDEAVGMLAEGVPAASVEQAALQAGYPTGPLALADEVSLTLIQRIRRQFEAAGEGFVALPSHRLVDTMLDTHERPGRTGGRGFYDYADGSRGRLWSGLADLATDAGRAVPLPDLKERMLFAEALDALRCLDEGVLRTETDANIGSILGIGFPAWTGGVIRYVRQYAGGPAGFAARAAELAARYGDRFTPPADLAERLAAGSPDPARDGRPVGAA</sequence>
<evidence type="ECO:0000256" key="6">
    <source>
        <dbReference type="ARBA" id="ARBA00022963"/>
    </source>
</evidence>
<evidence type="ECO:0000256" key="7">
    <source>
        <dbReference type="ARBA" id="ARBA00023002"/>
    </source>
</evidence>
<reference evidence="17" key="1">
    <citation type="submission" date="2016-06" db="EMBL/GenBank/DDBJ databases">
        <authorList>
            <person name="Varghese N."/>
        </authorList>
    </citation>
    <scope>NUCLEOTIDE SEQUENCE [LARGE SCALE GENOMIC DNA]</scope>
    <source>
        <strain evidence="17">DSM 43171</strain>
    </source>
</reference>
<evidence type="ECO:0000256" key="12">
    <source>
        <dbReference type="ARBA" id="ARBA00049556"/>
    </source>
</evidence>
<dbReference type="GO" id="GO:0004300">
    <property type="term" value="F:enoyl-CoA hydratase activity"/>
    <property type="evidence" value="ECO:0007669"/>
    <property type="project" value="TreeGrafter"/>
</dbReference>
<dbReference type="Gene3D" id="3.40.50.720">
    <property type="entry name" value="NAD(P)-binding Rossmann-like Domain"/>
    <property type="match status" value="1"/>
</dbReference>
<dbReference type="Pfam" id="PF02737">
    <property type="entry name" value="3HCDH_N"/>
    <property type="match status" value="1"/>
</dbReference>
<dbReference type="SUPFAM" id="SSF52096">
    <property type="entry name" value="ClpP/crotonase"/>
    <property type="match status" value="1"/>
</dbReference>
<keyword evidence="5" id="KW-0276">Fatty acid metabolism</keyword>
<evidence type="ECO:0000256" key="2">
    <source>
        <dbReference type="ARBA" id="ARBA00005086"/>
    </source>
</evidence>
<dbReference type="Proteomes" id="UP000199408">
    <property type="component" value="Unassembled WGS sequence"/>
</dbReference>
<evidence type="ECO:0000313" key="17">
    <source>
        <dbReference type="Proteomes" id="UP000199408"/>
    </source>
</evidence>
<keyword evidence="10" id="KW-0456">Lyase</keyword>
<dbReference type="EMBL" id="FMDN01000009">
    <property type="protein sequence ID" value="SCG55138.1"/>
    <property type="molecule type" value="Genomic_DNA"/>
</dbReference>
<evidence type="ECO:0000259" key="15">
    <source>
        <dbReference type="Pfam" id="PF02737"/>
    </source>
</evidence>
<feature type="domain" description="3-hydroxyacyl-CoA dehydrogenase C-terminal" evidence="14">
    <location>
        <begin position="501"/>
        <end position="597"/>
    </location>
</feature>
<comment type="similarity">
    <text evidence="4">Belongs to the 3-hydroxyacyl-CoA dehydrogenase family.</text>
</comment>
<dbReference type="Gene3D" id="1.10.1040.50">
    <property type="match status" value="1"/>
</dbReference>
<dbReference type="FunFam" id="3.90.226.10:FF:000047">
    <property type="entry name" value="Probable 3-hydroxyacyl-CoA dehydrogenase"/>
    <property type="match status" value="1"/>
</dbReference>
<keyword evidence="6" id="KW-0442">Lipid degradation</keyword>
<dbReference type="InterPro" id="IPR001753">
    <property type="entry name" value="Enoyl-CoA_hydra/iso"/>
</dbReference>
<dbReference type="CDD" id="cd06558">
    <property type="entry name" value="crotonase-like"/>
    <property type="match status" value="1"/>
</dbReference>
<evidence type="ECO:0000256" key="9">
    <source>
        <dbReference type="ARBA" id="ARBA00023098"/>
    </source>
</evidence>
<dbReference type="InterPro" id="IPR008927">
    <property type="entry name" value="6-PGluconate_DH-like_C_sf"/>
</dbReference>
<dbReference type="InterPro" id="IPR050136">
    <property type="entry name" value="FA_oxidation_alpha_subunit"/>
</dbReference>
<comment type="similarity">
    <text evidence="3">In the central section; belongs to the 3-hydroxyacyl-CoA dehydrogenase family.</text>
</comment>
<feature type="region of interest" description="Disordered" evidence="13">
    <location>
        <begin position="704"/>
        <end position="725"/>
    </location>
</feature>
<protein>
    <submittedName>
        <fullName evidence="16">3-hydroxyacyl-CoA dehydrogenase / enoyl-CoA hydratase / 3-hydroxybutyryl-CoA epimerase</fullName>
    </submittedName>
</protein>